<sequence>MLLTYFIAIFAFASANTVVPIVSTRGFLEDQINNTLNKVAADLAKKDPYIIPELTQTIDNGTIRLNFTAKDMQVHGISKFVAKELKVTMFPPTIAIVIAFENLTVSIGEYDLSMKASFVPLYGHGNLTLTSQNIVLNCSAAASFSPLGIKDLNLGFNLDTVDLHVTGLLNNEGFSQIISSAISEVLPGYVQKYGVVIGKLISKPVEDLINDLIPIKLTRVKMI</sequence>
<dbReference type="PANTHER" id="PTHR11008">
    <property type="entry name" value="PROTEIN TAKEOUT-LIKE PROTEIN"/>
    <property type="match status" value="1"/>
</dbReference>
<comment type="caution">
    <text evidence="2">The sequence shown here is derived from an EMBL/GenBank/DDBJ whole genome shotgun (WGS) entry which is preliminary data.</text>
</comment>
<dbReference type="AlphaFoldDB" id="A0A5N4ALI7"/>
<organism evidence="2 3">
    <name type="scientific">Photinus pyralis</name>
    <name type="common">Common eastern firefly</name>
    <name type="synonym">Lampyris pyralis</name>
    <dbReference type="NCBI Taxonomy" id="7054"/>
    <lineage>
        <taxon>Eukaryota</taxon>
        <taxon>Metazoa</taxon>
        <taxon>Ecdysozoa</taxon>
        <taxon>Arthropoda</taxon>
        <taxon>Hexapoda</taxon>
        <taxon>Insecta</taxon>
        <taxon>Pterygota</taxon>
        <taxon>Neoptera</taxon>
        <taxon>Endopterygota</taxon>
        <taxon>Coleoptera</taxon>
        <taxon>Polyphaga</taxon>
        <taxon>Elateriformia</taxon>
        <taxon>Elateroidea</taxon>
        <taxon>Lampyridae</taxon>
        <taxon>Lampyrinae</taxon>
        <taxon>Photinus</taxon>
    </lineage>
</organism>
<dbReference type="EMBL" id="VVIM01000006">
    <property type="protein sequence ID" value="KAB0798189.1"/>
    <property type="molecule type" value="Genomic_DNA"/>
</dbReference>
<dbReference type="PANTHER" id="PTHR11008:SF9">
    <property type="entry name" value="PROTEIN TAKEOUT-LIKE PROTEIN"/>
    <property type="match status" value="1"/>
</dbReference>
<name>A0A5N4ALI7_PHOPY</name>
<dbReference type="Gene3D" id="3.15.10.30">
    <property type="entry name" value="Haemolymph juvenile hormone binding protein"/>
    <property type="match status" value="1"/>
</dbReference>
<dbReference type="SMART" id="SM00700">
    <property type="entry name" value="JHBP"/>
    <property type="match status" value="1"/>
</dbReference>
<keyword evidence="3" id="KW-1185">Reference proteome</keyword>
<dbReference type="InterPro" id="IPR038606">
    <property type="entry name" value="To_sf"/>
</dbReference>
<dbReference type="Proteomes" id="UP000327044">
    <property type="component" value="Unassembled WGS sequence"/>
</dbReference>
<keyword evidence="1" id="KW-0732">Signal</keyword>
<reference evidence="2 3" key="1">
    <citation type="journal article" date="2018" name="Elife">
        <title>Firefly genomes illuminate parallel origins of bioluminescence in beetles.</title>
        <authorList>
            <person name="Fallon T.R."/>
            <person name="Lower S.E."/>
            <person name="Chang C.H."/>
            <person name="Bessho-Uehara M."/>
            <person name="Martin G.J."/>
            <person name="Bewick A.J."/>
            <person name="Behringer M."/>
            <person name="Debat H.J."/>
            <person name="Wong I."/>
            <person name="Day J.C."/>
            <person name="Suvorov A."/>
            <person name="Silva C.J."/>
            <person name="Stanger-Hall K.F."/>
            <person name="Hall D.W."/>
            <person name="Schmitz R.J."/>
            <person name="Nelson D.R."/>
            <person name="Lewis S.M."/>
            <person name="Shigenobu S."/>
            <person name="Bybee S.M."/>
            <person name="Larracuente A.M."/>
            <person name="Oba Y."/>
            <person name="Weng J.K."/>
        </authorList>
    </citation>
    <scope>NUCLEOTIDE SEQUENCE [LARGE SCALE GENOMIC DNA]</scope>
    <source>
        <strain evidence="2">1611_PpyrPB1</strain>
        <tissue evidence="2">Whole body</tissue>
    </source>
</reference>
<feature type="signal peptide" evidence="1">
    <location>
        <begin position="1"/>
        <end position="15"/>
    </location>
</feature>
<proteinExistence type="predicted"/>
<dbReference type="InParanoid" id="A0A5N4ALI7"/>
<protein>
    <recommendedName>
        <fullName evidence="4">Lipid-binding serum glycoprotein N-terminal domain-containing protein</fullName>
    </recommendedName>
</protein>
<evidence type="ECO:0008006" key="4">
    <source>
        <dbReference type="Google" id="ProtNLM"/>
    </source>
</evidence>
<gene>
    <name evidence="2" type="ORF">PPYR_09182</name>
</gene>
<feature type="chain" id="PRO_5024295505" description="Lipid-binding serum glycoprotein N-terminal domain-containing protein" evidence="1">
    <location>
        <begin position="16"/>
        <end position="223"/>
    </location>
</feature>
<evidence type="ECO:0000313" key="2">
    <source>
        <dbReference type="EMBL" id="KAB0798189.1"/>
    </source>
</evidence>
<dbReference type="Pfam" id="PF06585">
    <property type="entry name" value="JHBP"/>
    <property type="match status" value="1"/>
</dbReference>
<dbReference type="OrthoDB" id="6747947at2759"/>
<evidence type="ECO:0000313" key="3">
    <source>
        <dbReference type="Proteomes" id="UP000327044"/>
    </source>
</evidence>
<evidence type="ECO:0000256" key="1">
    <source>
        <dbReference type="SAM" id="SignalP"/>
    </source>
</evidence>
<accession>A0A5N4ALI7</accession>
<dbReference type="InterPro" id="IPR010562">
    <property type="entry name" value="Haemolymph_juvenile_hormone-bd"/>
</dbReference>